<dbReference type="Pfam" id="PF00106">
    <property type="entry name" value="adh_short"/>
    <property type="match status" value="1"/>
</dbReference>
<dbReference type="RefSeq" id="WP_010855641.1">
    <property type="nucleotide sequence ID" value="NZ_AQHR01000089.1"/>
</dbReference>
<keyword evidence="5" id="KW-1185">Reference proteome</keyword>
<comment type="caution">
    <text evidence="4">The sequence shown here is derived from an EMBL/GenBank/DDBJ whole genome shotgun (WGS) entry which is preliminary data.</text>
</comment>
<accession>R7ZPI5</accession>
<dbReference type="SUPFAM" id="SSF51735">
    <property type="entry name" value="NAD(P)-binding Rossmann-fold domains"/>
    <property type="match status" value="1"/>
</dbReference>
<evidence type="ECO:0000256" key="1">
    <source>
        <dbReference type="ARBA" id="ARBA00006484"/>
    </source>
</evidence>
<dbReference type="EMBL" id="AQHR01000089">
    <property type="protein sequence ID" value="EON76031.1"/>
    <property type="molecule type" value="Genomic_DNA"/>
</dbReference>
<dbReference type="Proteomes" id="UP000013909">
    <property type="component" value="Unassembled WGS sequence"/>
</dbReference>
<dbReference type="Gene3D" id="3.40.50.720">
    <property type="entry name" value="NAD(P)-binding Rossmann-like Domain"/>
    <property type="match status" value="1"/>
</dbReference>
<proteinExistence type="inferred from homology"/>
<name>R7ZPI5_9BACT</name>
<dbReference type="InterPro" id="IPR020904">
    <property type="entry name" value="Sc_DH/Rdtase_CS"/>
</dbReference>
<dbReference type="PROSITE" id="PS00061">
    <property type="entry name" value="ADH_SHORT"/>
    <property type="match status" value="1"/>
</dbReference>
<keyword evidence="2" id="KW-0560">Oxidoreductase</keyword>
<organism evidence="4 5">
    <name type="scientific">Lunatimonas lonarensis</name>
    <dbReference type="NCBI Taxonomy" id="1232681"/>
    <lineage>
        <taxon>Bacteria</taxon>
        <taxon>Pseudomonadati</taxon>
        <taxon>Bacteroidota</taxon>
        <taxon>Cytophagia</taxon>
        <taxon>Cytophagales</taxon>
        <taxon>Cyclobacteriaceae</taxon>
    </lineage>
</organism>
<dbReference type="InterPro" id="IPR036291">
    <property type="entry name" value="NAD(P)-bd_dom_sf"/>
</dbReference>
<evidence type="ECO:0000256" key="2">
    <source>
        <dbReference type="ARBA" id="ARBA00023002"/>
    </source>
</evidence>
<dbReference type="InterPro" id="IPR002347">
    <property type="entry name" value="SDR_fam"/>
</dbReference>
<dbReference type="PRINTS" id="PR00080">
    <property type="entry name" value="SDRFAMILY"/>
</dbReference>
<dbReference type="STRING" id="1232681.ADIS_3509"/>
<evidence type="ECO:0000313" key="5">
    <source>
        <dbReference type="Proteomes" id="UP000013909"/>
    </source>
</evidence>
<sequence length="209" mass="23319">MKNKYILITGASSGMGEATAILLANHGYKVFAGVRSVSAIQKLKNLRNSNIIPLRLDVTKETDIIEAIDQIKSIVDSFGLFALINNAGNNYSTPTETYNEEKARNLMETHFWGMASLTRHRISLLRVYAEQHKEGARVLSVGSVGSISAFPFIQFYNAAKFAILGFTESLRFELKPQNIHLSVILPGSVKTEIWRRTEETINETLSLLN</sequence>
<evidence type="ECO:0000313" key="4">
    <source>
        <dbReference type="EMBL" id="EON76031.1"/>
    </source>
</evidence>
<dbReference type="PANTHER" id="PTHR43391">
    <property type="entry name" value="RETINOL DEHYDROGENASE-RELATED"/>
    <property type="match status" value="1"/>
</dbReference>
<protein>
    <submittedName>
        <fullName evidence="4">Putative short chain dehydrogenase</fullName>
    </submittedName>
</protein>
<dbReference type="OrthoDB" id="9786056at2"/>
<dbReference type="GO" id="GO:0005829">
    <property type="term" value="C:cytosol"/>
    <property type="evidence" value="ECO:0007669"/>
    <property type="project" value="TreeGrafter"/>
</dbReference>
<gene>
    <name evidence="4" type="ORF">ADIS_3509</name>
</gene>
<dbReference type="PATRIC" id="fig|1288963.3.peg.3500"/>
<dbReference type="PRINTS" id="PR00081">
    <property type="entry name" value="GDHRDH"/>
</dbReference>
<dbReference type="AlphaFoldDB" id="R7ZPI5"/>
<comment type="similarity">
    <text evidence="1 3">Belongs to the short-chain dehydrogenases/reductases (SDR) family.</text>
</comment>
<dbReference type="GO" id="GO:0016491">
    <property type="term" value="F:oxidoreductase activity"/>
    <property type="evidence" value="ECO:0007669"/>
    <property type="project" value="UniProtKB-KW"/>
</dbReference>
<dbReference type="PANTHER" id="PTHR43391:SF86">
    <property type="entry name" value="SHORT-CHAIN DEHYDROGENASE_REDUCTASE FAMILY PROTEIN"/>
    <property type="match status" value="1"/>
</dbReference>
<reference evidence="4 5" key="1">
    <citation type="submission" date="2013-02" db="EMBL/GenBank/DDBJ databases">
        <title>A novel strain isolated from Lonar lake, Maharashtra, India.</title>
        <authorList>
            <person name="Singh A."/>
        </authorList>
    </citation>
    <scope>NUCLEOTIDE SEQUENCE [LARGE SCALE GENOMIC DNA]</scope>
    <source>
        <strain evidence="4 5">AK24</strain>
    </source>
</reference>
<evidence type="ECO:0000256" key="3">
    <source>
        <dbReference type="RuleBase" id="RU000363"/>
    </source>
</evidence>